<feature type="compositionally biased region" description="Polar residues" evidence="1">
    <location>
        <begin position="180"/>
        <end position="207"/>
    </location>
</feature>
<feature type="compositionally biased region" description="Polar residues" evidence="1">
    <location>
        <begin position="108"/>
        <end position="119"/>
    </location>
</feature>
<feature type="compositionally biased region" description="Low complexity" evidence="1">
    <location>
        <begin position="208"/>
        <end position="220"/>
    </location>
</feature>
<feature type="non-terminal residue" evidence="2">
    <location>
        <position position="304"/>
    </location>
</feature>
<dbReference type="RefSeq" id="XP_014146503.1">
    <property type="nucleotide sequence ID" value="XM_014291028.1"/>
</dbReference>
<evidence type="ECO:0000313" key="3">
    <source>
        <dbReference type="Proteomes" id="UP000054560"/>
    </source>
</evidence>
<proteinExistence type="predicted"/>
<name>A0A0L0F7S7_9EUKA</name>
<organism evidence="2 3">
    <name type="scientific">Sphaeroforma arctica JP610</name>
    <dbReference type="NCBI Taxonomy" id="667725"/>
    <lineage>
        <taxon>Eukaryota</taxon>
        <taxon>Ichthyosporea</taxon>
        <taxon>Ichthyophonida</taxon>
        <taxon>Sphaeroforma</taxon>
    </lineage>
</organism>
<reference evidence="2 3" key="1">
    <citation type="submission" date="2011-02" db="EMBL/GenBank/DDBJ databases">
        <title>The Genome Sequence of Sphaeroforma arctica JP610.</title>
        <authorList>
            <consortium name="The Broad Institute Genome Sequencing Platform"/>
            <person name="Russ C."/>
            <person name="Cuomo C."/>
            <person name="Young S.K."/>
            <person name="Zeng Q."/>
            <person name="Gargeya S."/>
            <person name="Alvarado L."/>
            <person name="Berlin A."/>
            <person name="Chapman S.B."/>
            <person name="Chen Z."/>
            <person name="Freedman E."/>
            <person name="Gellesch M."/>
            <person name="Goldberg J."/>
            <person name="Griggs A."/>
            <person name="Gujja S."/>
            <person name="Heilman E."/>
            <person name="Heiman D."/>
            <person name="Howarth C."/>
            <person name="Mehta T."/>
            <person name="Neiman D."/>
            <person name="Pearson M."/>
            <person name="Roberts A."/>
            <person name="Saif S."/>
            <person name="Shea T."/>
            <person name="Shenoy N."/>
            <person name="Sisk P."/>
            <person name="Stolte C."/>
            <person name="Sykes S."/>
            <person name="White J."/>
            <person name="Yandava C."/>
            <person name="Burger G."/>
            <person name="Gray M.W."/>
            <person name="Holland P.W.H."/>
            <person name="King N."/>
            <person name="Lang F.B.F."/>
            <person name="Roger A.J."/>
            <person name="Ruiz-Trillo I."/>
            <person name="Haas B."/>
            <person name="Nusbaum C."/>
            <person name="Birren B."/>
        </authorList>
    </citation>
    <scope>NUCLEOTIDE SEQUENCE [LARGE SCALE GENOMIC DNA]</scope>
    <source>
        <strain evidence="2 3">JP610</strain>
    </source>
</reference>
<feature type="region of interest" description="Disordered" evidence="1">
    <location>
        <begin position="97"/>
        <end position="242"/>
    </location>
</feature>
<accession>A0A0L0F7S7</accession>
<sequence>RAYVYYCTNIYCRRASYCYTSIRGRTTRARLILYQSTRSLIWRYLRLTHHLSKKTNIYTQLVTLKCSRCRASLGHTLSNNQLDTPSAAEEGIATDTNLVSSELEPPTVKNNQSNATTTEGIDISLDTDVCSEKSPTTQHVESTDSKSTPTDPLTTRAHEVTHRRICKCSHTPTHTHSPTRANPGSPSRTSMYTHTHTGTQGESHTCKSTNTPTNTDSSSDQSVCVQRSERLQSAKDSSRVPPQLQSEATFYRDMVTTSNATRTERQAEKVFTLTHKLLETAEREVTYRLSIQMEDAPTEEPILL</sequence>
<feature type="compositionally biased region" description="Low complexity" evidence="1">
    <location>
        <begin position="169"/>
        <end position="179"/>
    </location>
</feature>
<dbReference type="GeneID" id="25915344"/>
<feature type="compositionally biased region" description="Polar residues" evidence="1">
    <location>
        <begin position="133"/>
        <end position="153"/>
    </location>
</feature>
<dbReference type="Proteomes" id="UP000054560">
    <property type="component" value="Unassembled WGS sequence"/>
</dbReference>
<dbReference type="EMBL" id="KQ246769">
    <property type="protein sequence ID" value="KNC72601.1"/>
    <property type="molecule type" value="Genomic_DNA"/>
</dbReference>
<protein>
    <submittedName>
        <fullName evidence="2">Uncharacterized protein</fullName>
    </submittedName>
</protein>
<feature type="compositionally biased region" description="Basic and acidic residues" evidence="1">
    <location>
        <begin position="227"/>
        <end position="238"/>
    </location>
</feature>
<gene>
    <name evidence="2" type="ORF">SARC_14840</name>
</gene>
<evidence type="ECO:0000256" key="1">
    <source>
        <dbReference type="SAM" id="MobiDB-lite"/>
    </source>
</evidence>
<feature type="non-terminal residue" evidence="2">
    <location>
        <position position="1"/>
    </location>
</feature>
<keyword evidence="3" id="KW-1185">Reference proteome</keyword>
<dbReference type="AlphaFoldDB" id="A0A0L0F7S7"/>
<evidence type="ECO:0000313" key="2">
    <source>
        <dbReference type="EMBL" id="KNC72601.1"/>
    </source>
</evidence>